<evidence type="ECO:0000256" key="1">
    <source>
        <dbReference type="SAM" id="MobiDB-lite"/>
    </source>
</evidence>
<feature type="region of interest" description="Disordered" evidence="1">
    <location>
        <begin position="30"/>
        <end position="58"/>
    </location>
</feature>
<accession>A0ABR3ETM5</accession>
<sequence>MTAHAYERVRAVPSLESTLIVEILLRRRNGNTSSMTPSASSAFSPSDSTSPLSPDKGCIPLGGDGRGSFVWLAENKEGEGACEDWATGNRKASKSMRALVAGDSEIAWDSILALAAEEVA</sequence>
<dbReference type="EMBL" id="JBAHYK010001954">
    <property type="protein sequence ID" value="KAL0566260.1"/>
    <property type="molecule type" value="Genomic_DNA"/>
</dbReference>
<evidence type="ECO:0000313" key="3">
    <source>
        <dbReference type="Proteomes" id="UP001465976"/>
    </source>
</evidence>
<name>A0ABR3ETM5_9AGAR</name>
<feature type="compositionally biased region" description="Low complexity" evidence="1">
    <location>
        <begin position="32"/>
        <end position="54"/>
    </location>
</feature>
<keyword evidence="3" id="KW-1185">Reference proteome</keyword>
<organism evidence="2 3">
    <name type="scientific">Marasmius crinis-equi</name>
    <dbReference type="NCBI Taxonomy" id="585013"/>
    <lineage>
        <taxon>Eukaryota</taxon>
        <taxon>Fungi</taxon>
        <taxon>Dikarya</taxon>
        <taxon>Basidiomycota</taxon>
        <taxon>Agaricomycotina</taxon>
        <taxon>Agaricomycetes</taxon>
        <taxon>Agaricomycetidae</taxon>
        <taxon>Agaricales</taxon>
        <taxon>Marasmiineae</taxon>
        <taxon>Marasmiaceae</taxon>
        <taxon>Marasmius</taxon>
    </lineage>
</organism>
<protein>
    <submittedName>
        <fullName evidence="2">Uncharacterized protein</fullName>
    </submittedName>
</protein>
<dbReference type="Proteomes" id="UP001465976">
    <property type="component" value="Unassembled WGS sequence"/>
</dbReference>
<evidence type="ECO:0000313" key="2">
    <source>
        <dbReference type="EMBL" id="KAL0566260.1"/>
    </source>
</evidence>
<comment type="caution">
    <text evidence="2">The sequence shown here is derived from an EMBL/GenBank/DDBJ whole genome shotgun (WGS) entry which is preliminary data.</text>
</comment>
<proteinExistence type="predicted"/>
<gene>
    <name evidence="2" type="ORF">V5O48_015756</name>
</gene>
<reference evidence="2 3" key="1">
    <citation type="submission" date="2024-02" db="EMBL/GenBank/DDBJ databases">
        <title>A draft genome for the cacao thread blight pathogen Marasmius crinis-equi.</title>
        <authorList>
            <person name="Cohen S.P."/>
            <person name="Baruah I.K."/>
            <person name="Amoako-Attah I."/>
            <person name="Bukari Y."/>
            <person name="Meinhardt L.W."/>
            <person name="Bailey B.A."/>
        </authorList>
    </citation>
    <scope>NUCLEOTIDE SEQUENCE [LARGE SCALE GENOMIC DNA]</scope>
    <source>
        <strain evidence="2 3">GH-76</strain>
    </source>
</reference>